<dbReference type="EMBL" id="LSFL01000010">
    <property type="protein sequence ID" value="OBY66956.1"/>
    <property type="molecule type" value="Genomic_DNA"/>
</dbReference>
<evidence type="ECO:0000313" key="2">
    <source>
        <dbReference type="EMBL" id="OBY66956.1"/>
    </source>
</evidence>
<accession>A0A1B8U525</accession>
<dbReference type="STRING" id="996801.BW723_17505"/>
<dbReference type="InterPro" id="IPR037401">
    <property type="entry name" value="SnoaL-like"/>
</dbReference>
<reference evidence="3" key="1">
    <citation type="submission" date="2016-02" db="EMBL/GenBank/DDBJ databases">
        <title>Paenibacillus sp. LPB0068, isolated from Crassostrea gigas.</title>
        <authorList>
            <person name="Shin S.-K."/>
            <person name="Yi H."/>
        </authorList>
    </citation>
    <scope>NUCLEOTIDE SEQUENCE [LARGE SCALE GENOMIC DNA]</scope>
    <source>
        <strain evidence="3">KCTC 23969</strain>
    </source>
</reference>
<name>A0A1B8U525_9FLAO</name>
<dbReference type="InterPro" id="IPR032710">
    <property type="entry name" value="NTF2-like_dom_sf"/>
</dbReference>
<feature type="domain" description="SnoaL-like" evidence="1">
    <location>
        <begin position="23"/>
        <end position="118"/>
    </location>
</feature>
<dbReference type="Gene3D" id="3.10.450.50">
    <property type="match status" value="1"/>
</dbReference>
<keyword evidence="3" id="KW-1185">Reference proteome</keyword>
<dbReference type="PIRSF" id="PIRSF030561">
    <property type="entry name" value="UCP030561"/>
    <property type="match status" value="1"/>
</dbReference>
<protein>
    <recommendedName>
        <fullName evidence="1">SnoaL-like domain-containing protein</fullName>
    </recommendedName>
</protein>
<comment type="caution">
    <text evidence="2">The sequence shown here is derived from an EMBL/GenBank/DDBJ whole genome shotgun (WGS) entry which is preliminary data.</text>
</comment>
<dbReference type="SUPFAM" id="SSF54427">
    <property type="entry name" value="NTF2-like"/>
    <property type="match status" value="1"/>
</dbReference>
<dbReference type="Proteomes" id="UP000092612">
    <property type="component" value="Unassembled WGS sequence"/>
</dbReference>
<evidence type="ECO:0000313" key="3">
    <source>
        <dbReference type="Proteomes" id="UP000092612"/>
    </source>
</evidence>
<sequence>MTVNTTSTKLAIVAEVSPEYLAEEQLQGYNKRDIDAFLKPYAKNVKVYNFPNQLNYEGVEKMRENYASFFKNTPDLHCKILKRIVFKDKVIDHELVTVNGKTFKAVAIYTIKNGKITSVTFM</sequence>
<dbReference type="KEGG" id="prn:BW723_17505"/>
<dbReference type="AlphaFoldDB" id="A0A1B8U525"/>
<organism evidence="2 3">
    <name type="scientific">Polaribacter reichenbachii</name>
    <dbReference type="NCBI Taxonomy" id="996801"/>
    <lineage>
        <taxon>Bacteria</taxon>
        <taxon>Pseudomonadati</taxon>
        <taxon>Bacteroidota</taxon>
        <taxon>Flavobacteriia</taxon>
        <taxon>Flavobacteriales</taxon>
        <taxon>Flavobacteriaceae</taxon>
    </lineage>
</organism>
<evidence type="ECO:0000259" key="1">
    <source>
        <dbReference type="Pfam" id="PF12680"/>
    </source>
</evidence>
<dbReference type="InterPro" id="IPR008317">
    <property type="entry name" value="UCP030561"/>
</dbReference>
<dbReference type="Pfam" id="PF12680">
    <property type="entry name" value="SnoaL_2"/>
    <property type="match status" value="1"/>
</dbReference>
<proteinExistence type="predicted"/>
<gene>
    <name evidence="2" type="ORF">LPB301_04810</name>
</gene>